<sequence length="393" mass="45191">MNTNIKTIKPKPLAFFESNPLTLKRVSRPKVSIIIPVYNHIVYTLNCLYSIKEDCEQNDVEVIVINDCSTDDTLERLDTVDGITVITNEENLGFLKNINKGIKASQGDYVLLLNNDVIVEPHLLEEMLAVFENRKNVGGVGAMGIHPSGVLLEAGATIYSDGGVDNIGRENSLENPKNHFLKKVDYCSGYCLLIKRFFPDKTLVQLDEFFLPAYYEETDLCMQIRHTYGLDIYYQPFAKLIHFESISYGKEVTDKKRQLVAKNKINFYKKWKNVLDKAPYDKTRLNQKYLNKNYIGEKVLVLEDALTPKLLAEIKAKDCTVHKVAILLKDKANIKNIKKWQRHGVEIVYPYVSKENKTISFLKIISFMAPGFDRIETKSIINKFYFYLKSFIE</sequence>
<dbReference type="PANTHER" id="PTHR43179:SF7">
    <property type="entry name" value="RHAMNOSYLTRANSFERASE WBBL"/>
    <property type="match status" value="1"/>
</dbReference>
<keyword evidence="3" id="KW-1185">Reference proteome</keyword>
<dbReference type="InterPro" id="IPR029044">
    <property type="entry name" value="Nucleotide-diphossugar_trans"/>
</dbReference>
<dbReference type="InterPro" id="IPR001173">
    <property type="entry name" value="Glyco_trans_2-like"/>
</dbReference>
<comment type="caution">
    <text evidence="2">The sequence shown here is derived from an EMBL/GenBank/DDBJ whole genome shotgun (WGS) entry which is preliminary data.</text>
</comment>
<gene>
    <name evidence="2" type="ORF">ES676_00875</name>
</gene>
<dbReference type="Gene3D" id="3.90.550.10">
    <property type="entry name" value="Spore Coat Polysaccharide Biosynthesis Protein SpsA, Chain A"/>
    <property type="match status" value="1"/>
</dbReference>
<evidence type="ECO:0000313" key="3">
    <source>
        <dbReference type="Proteomes" id="UP000323324"/>
    </source>
</evidence>
<dbReference type="EMBL" id="VSKM01000001">
    <property type="protein sequence ID" value="TYB80253.1"/>
    <property type="molecule type" value="Genomic_DNA"/>
</dbReference>
<dbReference type="PANTHER" id="PTHR43179">
    <property type="entry name" value="RHAMNOSYLTRANSFERASE WBBL"/>
    <property type="match status" value="1"/>
</dbReference>
<accession>A0A8H2QKK3</accession>
<dbReference type="Proteomes" id="UP000323324">
    <property type="component" value="Unassembled WGS sequence"/>
</dbReference>
<dbReference type="RefSeq" id="WP_148368144.1">
    <property type="nucleotide sequence ID" value="NZ_VSKM01000001.1"/>
</dbReference>
<dbReference type="SUPFAM" id="SSF53448">
    <property type="entry name" value="Nucleotide-diphospho-sugar transferases"/>
    <property type="match status" value="1"/>
</dbReference>
<dbReference type="GO" id="GO:0016740">
    <property type="term" value="F:transferase activity"/>
    <property type="evidence" value="ECO:0007669"/>
    <property type="project" value="UniProtKB-KW"/>
</dbReference>
<dbReference type="Pfam" id="PF00535">
    <property type="entry name" value="Glycos_transf_2"/>
    <property type="match status" value="1"/>
</dbReference>
<reference evidence="2 3" key="1">
    <citation type="submission" date="2019-08" db="EMBL/GenBank/DDBJ databases">
        <title>Genomes of Antarctic Bizionia species.</title>
        <authorList>
            <person name="Bowman J.P."/>
        </authorList>
    </citation>
    <scope>NUCLEOTIDE SEQUENCE [LARGE SCALE GENOMIC DNA]</scope>
    <source>
        <strain evidence="2 3">HFD</strain>
    </source>
</reference>
<protein>
    <submittedName>
        <fullName evidence="2">Glycosyltransferase family 2 protein</fullName>
    </submittedName>
</protein>
<keyword evidence="2" id="KW-0808">Transferase</keyword>
<evidence type="ECO:0000313" key="2">
    <source>
        <dbReference type="EMBL" id="TYB80253.1"/>
    </source>
</evidence>
<organism evidence="2 3">
    <name type="scientific">Bizionia saleffrena</name>
    <dbReference type="NCBI Taxonomy" id="291189"/>
    <lineage>
        <taxon>Bacteria</taxon>
        <taxon>Pseudomonadati</taxon>
        <taxon>Bacteroidota</taxon>
        <taxon>Flavobacteriia</taxon>
        <taxon>Flavobacteriales</taxon>
        <taxon>Flavobacteriaceae</taxon>
        <taxon>Bizionia</taxon>
    </lineage>
</organism>
<proteinExistence type="predicted"/>
<evidence type="ECO:0000259" key="1">
    <source>
        <dbReference type="Pfam" id="PF00535"/>
    </source>
</evidence>
<dbReference type="AlphaFoldDB" id="A0A8H2QKK3"/>
<name>A0A8H2QKK3_9FLAO</name>
<dbReference type="CDD" id="cd04186">
    <property type="entry name" value="GT_2_like_c"/>
    <property type="match status" value="1"/>
</dbReference>
<feature type="domain" description="Glycosyltransferase 2-like" evidence="1">
    <location>
        <begin position="32"/>
        <end position="142"/>
    </location>
</feature>